<dbReference type="InterPro" id="IPR011335">
    <property type="entry name" value="Restrct_endonuc-II-like"/>
</dbReference>
<organism evidence="3 4">
    <name type="scientific">Catellatospora bangladeshensis</name>
    <dbReference type="NCBI Taxonomy" id="310355"/>
    <lineage>
        <taxon>Bacteria</taxon>
        <taxon>Bacillati</taxon>
        <taxon>Actinomycetota</taxon>
        <taxon>Actinomycetes</taxon>
        <taxon>Micromonosporales</taxon>
        <taxon>Micromonosporaceae</taxon>
        <taxon>Catellatospora</taxon>
    </lineage>
</organism>
<comment type="caution">
    <text evidence="3">The sequence shown here is derived from an EMBL/GenBank/DDBJ whole genome shotgun (WGS) entry which is preliminary data.</text>
</comment>
<feature type="domain" description="AbiEi antitoxin N-terminal" evidence="2">
    <location>
        <begin position="21"/>
        <end position="55"/>
    </location>
</feature>
<evidence type="ECO:0000313" key="3">
    <source>
        <dbReference type="EMBL" id="GIF79972.1"/>
    </source>
</evidence>
<evidence type="ECO:0000259" key="2">
    <source>
        <dbReference type="Pfam" id="PF13338"/>
    </source>
</evidence>
<proteinExistence type="predicted"/>
<gene>
    <name evidence="3" type="ORF">Cba03nite_13210</name>
</gene>
<reference evidence="3 4" key="1">
    <citation type="submission" date="2021-01" db="EMBL/GenBank/DDBJ databases">
        <title>Whole genome shotgun sequence of Catellatospora bangladeshensis NBRC 107357.</title>
        <authorList>
            <person name="Komaki H."/>
            <person name="Tamura T."/>
        </authorList>
    </citation>
    <scope>NUCLEOTIDE SEQUENCE [LARGE SCALE GENOMIC DNA]</scope>
    <source>
        <strain evidence="3 4">NBRC 107357</strain>
    </source>
</reference>
<dbReference type="AlphaFoldDB" id="A0A8J3JGA7"/>
<accession>A0A8J3JGA7</accession>
<dbReference type="EMBL" id="BONF01000008">
    <property type="protein sequence ID" value="GIF79972.1"/>
    <property type="molecule type" value="Genomic_DNA"/>
</dbReference>
<dbReference type="Gene3D" id="3.40.960.10">
    <property type="entry name" value="VSR Endonuclease"/>
    <property type="match status" value="1"/>
</dbReference>
<name>A0A8J3JGA7_9ACTN</name>
<keyword evidence="4" id="KW-1185">Reference proteome</keyword>
<evidence type="ECO:0000259" key="1">
    <source>
        <dbReference type="Pfam" id="PF04480"/>
    </source>
</evidence>
<dbReference type="Pfam" id="PF13338">
    <property type="entry name" value="AbiEi_4"/>
    <property type="match status" value="1"/>
</dbReference>
<dbReference type="Pfam" id="PF04480">
    <property type="entry name" value="DUF559"/>
    <property type="match status" value="1"/>
</dbReference>
<dbReference type="InterPro" id="IPR025159">
    <property type="entry name" value="AbiEi_N"/>
</dbReference>
<protein>
    <recommendedName>
        <fullName evidence="5">DUF559 domain-containing protein</fullName>
    </recommendedName>
</protein>
<sequence length="294" mass="32916">MRCGWSFAPSARTLSLMSVPATFRQLSAEGISVQNLRTAHRRGDLRRPWRGVYALDTDEISRVQALFTLLPAEARLSGPTAATWYGFGVSPSPLIHVTIPQGYAHPRLTGVRAGESVLPLPEPIWLHGVPLLPPERVAVTLTRTVRRIDALPILDAALRADAVSLDLLAAELVTHGGLRGVCQARELVPLADGRAECRQESQLRLVIIDGGLPRPEPQLEVGRFRLDLGYEELKVGAEYDGQTHLTHDRLRHDRYRGNWLAAQGWRMRHFTDRDLYAHPTRILTTLRPLLTPWR</sequence>
<evidence type="ECO:0000313" key="4">
    <source>
        <dbReference type="Proteomes" id="UP000601223"/>
    </source>
</evidence>
<dbReference type="Proteomes" id="UP000601223">
    <property type="component" value="Unassembled WGS sequence"/>
</dbReference>
<feature type="domain" description="DUF559" evidence="1">
    <location>
        <begin position="217"/>
        <end position="284"/>
    </location>
</feature>
<dbReference type="InterPro" id="IPR007569">
    <property type="entry name" value="DUF559"/>
</dbReference>
<dbReference type="SUPFAM" id="SSF52980">
    <property type="entry name" value="Restriction endonuclease-like"/>
    <property type="match status" value="1"/>
</dbReference>
<evidence type="ECO:0008006" key="5">
    <source>
        <dbReference type="Google" id="ProtNLM"/>
    </source>
</evidence>